<dbReference type="Proteomes" id="UP001159363">
    <property type="component" value="Chromosome 3"/>
</dbReference>
<keyword evidence="2" id="KW-1185">Reference proteome</keyword>
<evidence type="ECO:0000313" key="1">
    <source>
        <dbReference type="EMBL" id="KAJ8889119.1"/>
    </source>
</evidence>
<sequence>MFVYNAPTHENSECFKNVSRVILNCDNCFRQIAQMDNLNLYAPRHLVMQGEGQPEAAVFLTSAVRRRGRIPEWVTGCFSDSSSQAYPVQYVNRNILSSGERNFDSMLMRQMLETVVVLSVEHDVLLRVLADDRADDIMTLSVVLRKNVSHRYSLMPHKQIQWVEQEMLSVELTVVLFVVLSQDALLGSLLSEVLSKVLCEVLSRDVVLGSLLSEVLSEALSDVPIEVLCQVLSNDVVLYVKASWPEPGSEAVREQTAGESFGCARWSEAVCEANCGRLAISFPHQQPSPQSSTAHAQYGCHFPSTAPPPSTSQCVALADNASPLHSALCDSPSLSFVDNEEKEEEDEEGKMRKSGVVDTLIKNLLFELHILGYRFCGPGTKLAKRLSRNKMSINALDKACKQHCRTHTYVAECERW</sequence>
<organism evidence="1 2">
    <name type="scientific">Dryococelus australis</name>
    <dbReference type="NCBI Taxonomy" id="614101"/>
    <lineage>
        <taxon>Eukaryota</taxon>
        <taxon>Metazoa</taxon>
        <taxon>Ecdysozoa</taxon>
        <taxon>Arthropoda</taxon>
        <taxon>Hexapoda</taxon>
        <taxon>Insecta</taxon>
        <taxon>Pterygota</taxon>
        <taxon>Neoptera</taxon>
        <taxon>Polyneoptera</taxon>
        <taxon>Phasmatodea</taxon>
        <taxon>Verophasmatodea</taxon>
        <taxon>Anareolatae</taxon>
        <taxon>Phasmatidae</taxon>
        <taxon>Eurycanthinae</taxon>
        <taxon>Dryococelus</taxon>
    </lineage>
</organism>
<dbReference type="EMBL" id="JARBHB010000003">
    <property type="protein sequence ID" value="KAJ8889119.1"/>
    <property type="molecule type" value="Genomic_DNA"/>
</dbReference>
<accession>A0ABQ9HYF9</accession>
<comment type="caution">
    <text evidence="1">The sequence shown here is derived from an EMBL/GenBank/DDBJ whole genome shotgun (WGS) entry which is preliminary data.</text>
</comment>
<reference evidence="1 2" key="1">
    <citation type="submission" date="2023-02" db="EMBL/GenBank/DDBJ databases">
        <title>LHISI_Scaffold_Assembly.</title>
        <authorList>
            <person name="Stuart O.P."/>
            <person name="Cleave R."/>
            <person name="Magrath M.J.L."/>
            <person name="Mikheyev A.S."/>
        </authorList>
    </citation>
    <scope>NUCLEOTIDE SEQUENCE [LARGE SCALE GENOMIC DNA]</scope>
    <source>
        <strain evidence="1">Daus_M_001</strain>
        <tissue evidence="1">Leg muscle</tissue>
    </source>
</reference>
<gene>
    <name evidence="1" type="ORF">PR048_008613</name>
</gene>
<proteinExistence type="predicted"/>
<protein>
    <submittedName>
        <fullName evidence="1">Uncharacterized protein</fullName>
    </submittedName>
</protein>
<evidence type="ECO:0000313" key="2">
    <source>
        <dbReference type="Proteomes" id="UP001159363"/>
    </source>
</evidence>
<name>A0ABQ9HYF9_9NEOP</name>